<keyword evidence="5 11" id="KW-0547">Nucleotide-binding</keyword>
<dbReference type="SUPFAM" id="SSF53067">
    <property type="entry name" value="Actin-like ATPase domain"/>
    <property type="match status" value="2"/>
</dbReference>
<gene>
    <name evidence="14" type="primary">HK</name>
    <name evidence="14" type="ORF">TSPGSL018_11744</name>
</gene>
<dbReference type="UniPathway" id="UPA00109">
    <property type="reaction ID" value="UER00180"/>
</dbReference>
<dbReference type="UniPathway" id="UPA00242"/>
<protein>
    <recommendedName>
        <fullName evidence="11">Phosphotransferase</fullName>
        <ecNumber evidence="11">2.7.1.-</ecNumber>
    </recommendedName>
</protein>
<keyword evidence="8 11" id="KW-0324">Glycolysis</keyword>
<evidence type="ECO:0000256" key="6">
    <source>
        <dbReference type="ARBA" id="ARBA00022777"/>
    </source>
</evidence>
<dbReference type="GO" id="GO:0006096">
    <property type="term" value="P:glycolytic process"/>
    <property type="evidence" value="ECO:0007669"/>
    <property type="project" value="UniProtKB-UniPathway"/>
</dbReference>
<keyword evidence="7 11" id="KW-0067">ATP-binding</keyword>
<dbReference type="GO" id="GO:0008865">
    <property type="term" value="F:fructokinase activity"/>
    <property type="evidence" value="ECO:0007669"/>
    <property type="project" value="TreeGrafter"/>
</dbReference>
<evidence type="ECO:0000313" key="14">
    <source>
        <dbReference type="EMBL" id="JAC67196.1"/>
    </source>
</evidence>
<evidence type="ECO:0000256" key="5">
    <source>
        <dbReference type="ARBA" id="ARBA00022741"/>
    </source>
</evidence>
<evidence type="ECO:0000259" key="12">
    <source>
        <dbReference type="Pfam" id="PF00349"/>
    </source>
</evidence>
<name>A0A061R9M0_9CHLO</name>
<dbReference type="InterPro" id="IPR022673">
    <property type="entry name" value="Hexokinase_C"/>
</dbReference>
<evidence type="ECO:0000256" key="2">
    <source>
        <dbReference type="ARBA" id="ARBA00005028"/>
    </source>
</evidence>
<dbReference type="InterPro" id="IPR022672">
    <property type="entry name" value="Hexokinase_N"/>
</dbReference>
<comment type="catalytic activity">
    <reaction evidence="9">
        <text>a D-hexose + ATP = a D-hexose 6-phosphate + ADP + H(+)</text>
        <dbReference type="Rhea" id="RHEA:22740"/>
        <dbReference type="ChEBI" id="CHEBI:4194"/>
        <dbReference type="ChEBI" id="CHEBI:15378"/>
        <dbReference type="ChEBI" id="CHEBI:30616"/>
        <dbReference type="ChEBI" id="CHEBI:229467"/>
        <dbReference type="ChEBI" id="CHEBI:456216"/>
        <dbReference type="EC" id="2.7.1.1"/>
    </reaction>
    <physiologicalReaction direction="left-to-right" evidence="9">
        <dbReference type="Rhea" id="RHEA:22741"/>
    </physiologicalReaction>
</comment>
<organism evidence="14">
    <name type="scientific">Tetraselmis sp. GSL018</name>
    <dbReference type="NCBI Taxonomy" id="582737"/>
    <lineage>
        <taxon>Eukaryota</taxon>
        <taxon>Viridiplantae</taxon>
        <taxon>Chlorophyta</taxon>
        <taxon>core chlorophytes</taxon>
        <taxon>Chlorodendrophyceae</taxon>
        <taxon>Chlorodendrales</taxon>
        <taxon>Chlorodendraceae</taxon>
        <taxon>Tetraselmis</taxon>
    </lineage>
</organism>
<comment type="pathway">
    <text evidence="1">Carbohydrate degradation; glycolysis; D-glyceraldehyde 3-phosphate and glycerone phosphate from D-glucose: step 1/4.</text>
</comment>
<comment type="similarity">
    <text evidence="3 11">Belongs to the hexokinase family.</text>
</comment>
<evidence type="ECO:0000259" key="13">
    <source>
        <dbReference type="Pfam" id="PF03727"/>
    </source>
</evidence>
<evidence type="ECO:0000256" key="10">
    <source>
        <dbReference type="ARBA" id="ARBA00047905"/>
    </source>
</evidence>
<feature type="domain" description="Hexokinase C-terminal" evidence="13">
    <location>
        <begin position="248"/>
        <end position="488"/>
    </location>
</feature>
<comment type="pathway">
    <text evidence="2">Carbohydrate metabolism; hexose metabolism.</text>
</comment>
<dbReference type="GO" id="GO:0005524">
    <property type="term" value="F:ATP binding"/>
    <property type="evidence" value="ECO:0007669"/>
    <property type="project" value="UniProtKB-UniRule"/>
</dbReference>
<dbReference type="GO" id="GO:0004340">
    <property type="term" value="F:glucokinase activity"/>
    <property type="evidence" value="ECO:0007669"/>
    <property type="project" value="TreeGrafter"/>
</dbReference>
<dbReference type="Gene3D" id="3.30.420.40">
    <property type="match status" value="1"/>
</dbReference>
<keyword evidence="6 11" id="KW-0418">Kinase</keyword>
<evidence type="ECO:0000256" key="3">
    <source>
        <dbReference type="ARBA" id="ARBA00009225"/>
    </source>
</evidence>
<evidence type="ECO:0000256" key="8">
    <source>
        <dbReference type="ARBA" id="ARBA00023152"/>
    </source>
</evidence>
<dbReference type="PROSITE" id="PS51748">
    <property type="entry name" value="HEXOKINASE_2"/>
    <property type="match status" value="1"/>
</dbReference>
<proteinExistence type="inferred from homology"/>
<dbReference type="GO" id="GO:0001678">
    <property type="term" value="P:intracellular glucose homeostasis"/>
    <property type="evidence" value="ECO:0007669"/>
    <property type="project" value="InterPro"/>
</dbReference>
<dbReference type="EMBL" id="GBEZ01019354">
    <property type="protein sequence ID" value="JAC67196.1"/>
    <property type="molecule type" value="Transcribed_RNA"/>
</dbReference>
<comment type="catalytic activity">
    <reaction evidence="10">
        <text>D-fructose + ATP = D-fructose 6-phosphate + ADP + H(+)</text>
        <dbReference type="Rhea" id="RHEA:16125"/>
        <dbReference type="ChEBI" id="CHEBI:15378"/>
        <dbReference type="ChEBI" id="CHEBI:30616"/>
        <dbReference type="ChEBI" id="CHEBI:37721"/>
        <dbReference type="ChEBI" id="CHEBI:61527"/>
        <dbReference type="ChEBI" id="CHEBI:456216"/>
        <dbReference type="EC" id="2.7.1.1"/>
    </reaction>
    <physiologicalReaction direction="left-to-right" evidence="10">
        <dbReference type="Rhea" id="RHEA:16126"/>
    </physiologicalReaction>
</comment>
<dbReference type="GO" id="GO:0006006">
    <property type="term" value="P:glucose metabolic process"/>
    <property type="evidence" value="ECO:0007669"/>
    <property type="project" value="TreeGrafter"/>
</dbReference>
<dbReference type="Gene3D" id="3.40.367.20">
    <property type="match status" value="1"/>
</dbReference>
<dbReference type="GO" id="GO:0005829">
    <property type="term" value="C:cytosol"/>
    <property type="evidence" value="ECO:0007669"/>
    <property type="project" value="TreeGrafter"/>
</dbReference>
<dbReference type="GO" id="GO:0005739">
    <property type="term" value="C:mitochondrion"/>
    <property type="evidence" value="ECO:0007669"/>
    <property type="project" value="TreeGrafter"/>
</dbReference>
<dbReference type="PANTHER" id="PTHR19443:SF16">
    <property type="entry name" value="HEXOKINASE TYPE 1-RELATED"/>
    <property type="match status" value="1"/>
</dbReference>
<evidence type="ECO:0000256" key="11">
    <source>
        <dbReference type="RuleBase" id="RU362007"/>
    </source>
</evidence>
<dbReference type="InterPro" id="IPR043129">
    <property type="entry name" value="ATPase_NBD"/>
</dbReference>
<evidence type="ECO:0000256" key="7">
    <source>
        <dbReference type="ARBA" id="ARBA00022840"/>
    </source>
</evidence>
<feature type="domain" description="Hexokinase N-terminal" evidence="12">
    <location>
        <begin position="50"/>
        <end position="242"/>
    </location>
</feature>
<dbReference type="PANTHER" id="PTHR19443">
    <property type="entry name" value="HEXOKINASE"/>
    <property type="match status" value="1"/>
</dbReference>
<keyword evidence="4 11" id="KW-0808">Transferase</keyword>
<evidence type="ECO:0000256" key="1">
    <source>
        <dbReference type="ARBA" id="ARBA00004888"/>
    </source>
</evidence>
<evidence type="ECO:0000256" key="9">
    <source>
        <dbReference type="ARBA" id="ARBA00044613"/>
    </source>
</evidence>
<dbReference type="Pfam" id="PF00349">
    <property type="entry name" value="Hexokinase_1"/>
    <property type="match status" value="1"/>
</dbReference>
<evidence type="ECO:0000256" key="4">
    <source>
        <dbReference type="ARBA" id="ARBA00022679"/>
    </source>
</evidence>
<dbReference type="PRINTS" id="PR00475">
    <property type="entry name" value="HEXOKINASE"/>
</dbReference>
<dbReference type="EC" id="2.7.1.-" evidence="11"/>
<accession>A0A061R9M0</accession>
<dbReference type="InterPro" id="IPR001312">
    <property type="entry name" value="Hexokinase"/>
</dbReference>
<dbReference type="Pfam" id="PF03727">
    <property type="entry name" value="Hexokinase_2"/>
    <property type="match status" value="1"/>
</dbReference>
<reference evidence="14" key="1">
    <citation type="submission" date="2014-05" db="EMBL/GenBank/DDBJ databases">
        <title>The transcriptome of the halophilic microalga Tetraselmis sp. GSL018 isolated from the Great Salt Lake, Utah.</title>
        <authorList>
            <person name="Jinkerson R.E."/>
            <person name="D'Adamo S."/>
            <person name="Posewitz M.C."/>
        </authorList>
    </citation>
    <scope>NUCLEOTIDE SEQUENCE</scope>
    <source>
        <strain evidence="14">GSL018</strain>
    </source>
</reference>
<dbReference type="AlphaFoldDB" id="A0A061R9M0"/>
<sequence length="491" mass="53595">MWQLKLAGRVITTCIRTVAALYLGVRAGIAAERSIVAFHSRASRRIFLYQYKKLLRVPKRILLQIRDEMASHARRSLQGDKSSTMPMLPAYVDRLPTGSESGTFFALDLGGTNFRVRYVALEKGKDEIDTKSVQYKISKAIMTAPVEDLFDYMASKSVPFMRRFLDPKAGRPRIGFTFSFPMEQTGIASARLLRWTKGYSCPGGVGSDPVRLLKDAFARKGMEVDVPVLANDTVAVLAAGRYYHPDCRMGVILGTGTNAAYMERTARIARAELPSGTEEMAINTEWADFLGESLPTLPEDRGLDEASFNTGLQLYEKMISGMRLGEIVRRILVTLGRRGLLWGGDVPLELLVEHRIPTSLVSRLDDGRKVADARMVLTELGLNPGGCLSRNELQTVIEVCSLVGRRAARLSAAGMLAIMNLMGIDGSDGPVPDFTIAVDGGLFEKYASFRDNVGEALREVLGEEAAKRVALRHAGDGSGDGAAMLAAIAPA</sequence>
<dbReference type="GO" id="GO:0005536">
    <property type="term" value="F:D-glucose binding"/>
    <property type="evidence" value="ECO:0007669"/>
    <property type="project" value="InterPro"/>
</dbReference>